<dbReference type="RefSeq" id="WP_187149945.1">
    <property type="nucleotide sequence ID" value="NZ_LWUJ01000010.1"/>
</dbReference>
<feature type="transmembrane region" description="Helical" evidence="10">
    <location>
        <begin position="12"/>
        <end position="33"/>
    </location>
</feature>
<dbReference type="SUPFAM" id="SSF52540">
    <property type="entry name" value="P-loop containing nucleoside triphosphate hydrolases"/>
    <property type="match status" value="1"/>
</dbReference>
<dbReference type="GO" id="GO:0005886">
    <property type="term" value="C:plasma membrane"/>
    <property type="evidence" value="ECO:0007669"/>
    <property type="project" value="UniProtKB-SubCell"/>
</dbReference>
<keyword evidence="10" id="KW-1133">Transmembrane helix</keyword>
<keyword evidence="8" id="KW-0406">Ion transport</keyword>
<evidence type="ECO:0000256" key="8">
    <source>
        <dbReference type="ARBA" id="ARBA00023065"/>
    </source>
</evidence>
<keyword evidence="3" id="KW-1003">Cell membrane</keyword>
<keyword evidence="9 10" id="KW-0472">Membrane</keyword>
<keyword evidence="6" id="KW-0067">ATP-binding</keyword>
<evidence type="ECO:0000256" key="2">
    <source>
        <dbReference type="ARBA" id="ARBA00022448"/>
    </source>
</evidence>
<evidence type="ECO:0000256" key="7">
    <source>
        <dbReference type="ARBA" id="ARBA00023004"/>
    </source>
</evidence>
<sequence>MLVYIKKNRSLFLLALFTFLQIFFLWALFISYLRNYAAYTYMYTDQFKDEQYSYWKYLSKAGKAMDVQKNIGRYQNFNDEKIPIFLKAFFEKEGLSPTLAKHFFWFNLHLQLSILYLSLIAFFNIAGIFIFFNSLRKYLLIGKTFNFYKLFLVTCLNLWGFWICKEWEHSLTERKDPLLHTKCSFLVNSKLWKRFWKLKKKSNPFRFNKPQDLIVVEKLCFSPELKHSYFKHLKDYLLFFKQDREINEKTHIYPKKSLWHKPYKYILKNINLTIKRGSFNVIIGCNGSGKTTLIKSLINLNENITGRVLWNGLDITKINKNVFARNVSYIPQFLNIYQSLKVIDFLTFARYPYKDKNEYAILKAIQESECVEFADKNLDSLSGGQKQKILLASILVQEADTIILDEPTSFLDIKNQHIFLESLKKLNSEGKTIIMILHDLQQAINYANNLIVMKEGEVYASGTPNEVITEELLRDVFNIGCTLYKNNTELEIQDIYAIS</sequence>
<keyword evidence="7" id="KW-0408">Iron</keyword>
<protein>
    <submittedName>
        <fullName evidence="12">Ferrichrome ABC transporter</fullName>
    </submittedName>
</protein>
<keyword evidence="13" id="KW-1185">Reference proteome</keyword>
<keyword evidence="4" id="KW-0410">Iron transport</keyword>
<evidence type="ECO:0000256" key="5">
    <source>
        <dbReference type="ARBA" id="ARBA00022741"/>
    </source>
</evidence>
<feature type="transmembrane region" description="Helical" evidence="10">
    <location>
        <begin position="147"/>
        <end position="163"/>
    </location>
</feature>
<evidence type="ECO:0000259" key="11">
    <source>
        <dbReference type="PROSITE" id="PS50893"/>
    </source>
</evidence>
<comment type="caution">
    <text evidence="12">The sequence shown here is derived from an EMBL/GenBank/DDBJ whole genome shotgun (WGS) entry which is preliminary data.</text>
</comment>
<evidence type="ECO:0000256" key="3">
    <source>
        <dbReference type="ARBA" id="ARBA00022475"/>
    </source>
</evidence>
<dbReference type="FunFam" id="3.40.50.300:FF:000134">
    <property type="entry name" value="Iron-enterobactin ABC transporter ATP-binding protein"/>
    <property type="match status" value="1"/>
</dbReference>
<proteinExistence type="predicted"/>
<feature type="transmembrane region" description="Helical" evidence="10">
    <location>
        <begin position="114"/>
        <end position="135"/>
    </location>
</feature>
<dbReference type="Proteomes" id="UP000077623">
    <property type="component" value="Unassembled WGS sequence"/>
</dbReference>
<dbReference type="AlphaFoldDB" id="A0A1A9QFC2"/>
<dbReference type="GO" id="GO:0005524">
    <property type="term" value="F:ATP binding"/>
    <property type="evidence" value="ECO:0007669"/>
    <property type="project" value="UniProtKB-KW"/>
</dbReference>
<dbReference type="Gene3D" id="3.40.50.300">
    <property type="entry name" value="P-loop containing nucleotide triphosphate hydrolases"/>
    <property type="match status" value="1"/>
</dbReference>
<evidence type="ECO:0000256" key="9">
    <source>
        <dbReference type="ARBA" id="ARBA00023136"/>
    </source>
</evidence>
<keyword evidence="2" id="KW-0813">Transport</keyword>
<evidence type="ECO:0000256" key="4">
    <source>
        <dbReference type="ARBA" id="ARBA00022496"/>
    </source>
</evidence>
<dbReference type="InterPro" id="IPR017871">
    <property type="entry name" value="ABC_transporter-like_CS"/>
</dbReference>
<evidence type="ECO:0000313" key="13">
    <source>
        <dbReference type="Proteomes" id="UP000077623"/>
    </source>
</evidence>
<evidence type="ECO:0000256" key="10">
    <source>
        <dbReference type="SAM" id="Phobius"/>
    </source>
</evidence>
<gene>
    <name evidence="12" type="ORF">A6V39_01410</name>
</gene>
<dbReference type="InterPro" id="IPR051535">
    <property type="entry name" value="Siderophore_ABC-ATPase"/>
</dbReference>
<evidence type="ECO:0000313" key="12">
    <source>
        <dbReference type="EMBL" id="OAL10711.1"/>
    </source>
</evidence>
<keyword evidence="10" id="KW-0812">Transmembrane</keyword>
<comment type="subcellular location">
    <subcellularLocation>
        <location evidence="1">Cell membrane</location>
        <topology evidence="1">Peripheral membrane protein</topology>
    </subcellularLocation>
</comment>
<dbReference type="PROSITE" id="PS00211">
    <property type="entry name" value="ABC_TRANSPORTER_1"/>
    <property type="match status" value="1"/>
</dbReference>
<evidence type="ECO:0000256" key="6">
    <source>
        <dbReference type="ARBA" id="ARBA00022840"/>
    </source>
</evidence>
<dbReference type="PANTHER" id="PTHR42771">
    <property type="entry name" value="IRON(3+)-HYDROXAMATE IMPORT ATP-BINDING PROTEIN FHUC"/>
    <property type="match status" value="1"/>
</dbReference>
<dbReference type="GO" id="GO:0006826">
    <property type="term" value="P:iron ion transport"/>
    <property type="evidence" value="ECO:0007669"/>
    <property type="project" value="UniProtKB-KW"/>
</dbReference>
<organism evidence="12 13">
    <name type="scientific">Candidatus Mycoplasma haematobovis</name>
    <dbReference type="NCBI Taxonomy" id="432608"/>
    <lineage>
        <taxon>Bacteria</taxon>
        <taxon>Bacillati</taxon>
        <taxon>Mycoplasmatota</taxon>
        <taxon>Mollicutes</taxon>
        <taxon>Mycoplasmataceae</taxon>
        <taxon>Mycoplasma</taxon>
    </lineage>
</organism>
<dbReference type="InterPro" id="IPR003439">
    <property type="entry name" value="ABC_transporter-like_ATP-bd"/>
</dbReference>
<keyword evidence="5" id="KW-0547">Nucleotide-binding</keyword>
<reference evidence="13" key="1">
    <citation type="submission" date="2016-04" db="EMBL/GenBank/DDBJ databases">
        <authorList>
            <person name="Quiroz-Castaneda R.E."/>
            <person name="Martinez-Ocampo F."/>
        </authorList>
    </citation>
    <scope>NUCLEOTIDE SEQUENCE [LARGE SCALE GENOMIC DNA]</scope>
    <source>
        <strain evidence="13">INIFAP01</strain>
    </source>
</reference>
<feature type="domain" description="ABC transporter" evidence="11">
    <location>
        <begin position="252"/>
        <end position="480"/>
    </location>
</feature>
<dbReference type="CDD" id="cd03214">
    <property type="entry name" value="ABC_Iron-Siderophores_B12_Hemin"/>
    <property type="match status" value="1"/>
</dbReference>
<dbReference type="EMBL" id="LWUJ01000010">
    <property type="protein sequence ID" value="OAL10711.1"/>
    <property type="molecule type" value="Genomic_DNA"/>
</dbReference>
<name>A0A1A9QFC2_9MOLU</name>
<dbReference type="GO" id="GO:0016887">
    <property type="term" value="F:ATP hydrolysis activity"/>
    <property type="evidence" value="ECO:0007669"/>
    <property type="project" value="InterPro"/>
</dbReference>
<dbReference type="SMART" id="SM00382">
    <property type="entry name" value="AAA"/>
    <property type="match status" value="1"/>
</dbReference>
<dbReference type="STRING" id="432608.A6V39_01410"/>
<dbReference type="InterPro" id="IPR027417">
    <property type="entry name" value="P-loop_NTPase"/>
</dbReference>
<dbReference type="Pfam" id="PF00005">
    <property type="entry name" value="ABC_tran"/>
    <property type="match status" value="1"/>
</dbReference>
<dbReference type="InterPro" id="IPR003593">
    <property type="entry name" value="AAA+_ATPase"/>
</dbReference>
<evidence type="ECO:0000256" key="1">
    <source>
        <dbReference type="ARBA" id="ARBA00004202"/>
    </source>
</evidence>
<accession>A0A1A9QFC2</accession>
<dbReference type="PANTHER" id="PTHR42771:SF10">
    <property type="entry name" value="FERRICHROME TRANSPORT ATP-BINDING PROTEIN FHUC"/>
    <property type="match status" value="1"/>
</dbReference>
<dbReference type="PROSITE" id="PS50893">
    <property type="entry name" value="ABC_TRANSPORTER_2"/>
    <property type="match status" value="1"/>
</dbReference>